<sequence>MALAIVVDNTKTKIDLFEKDVWKFEELGVETPITKSDYQLNFSRIEQHWLKITAKKFINLMALTRSHSALTSYVSSINYFSKTLKNHSRSNSVKDISRELVLCYMTDLKKAGLSNATRKHHVLNIKLFIELANRESWLSIKNSNIIYSEDIPRVPKSLPRFIPESVMTQLNQHINMFEPPVMRLLLVLQECGMRISELLTLKRNCLIADNDGDYFLYTNQAKMNKEHTIPITIETYNVFNEQMEYVNSIYGKSCEWLFPMELKSSSNKNNLRAGMPYKTRTIIEQINRVADTAKIIGDNGEIFHFTTHMFRHTVGTRMINNGVPQHIIQRYLGHETPVMTSTYAHIMDSTMKREFAKFKGVMVDVAGNIIDSESIARDISLGADNVDAQWLKRHISAQALPNGLCAMPVVQTCDKANACLTCGNFRTDSRYLDQHKEQLERTCSILDTAKQKGWTRQIEMNEKLKQNLINIIEPLEAHNDA</sequence>
<dbReference type="PATRIC" id="fig|1217671.3.peg.1542"/>
<name>N8Q493_9GAMM</name>
<dbReference type="SUPFAM" id="SSF56349">
    <property type="entry name" value="DNA breaking-rejoining enzymes"/>
    <property type="match status" value="1"/>
</dbReference>
<dbReference type="Pfam" id="PF00589">
    <property type="entry name" value="Phage_integrase"/>
    <property type="match status" value="1"/>
</dbReference>
<dbReference type="GO" id="GO:0003677">
    <property type="term" value="F:DNA binding"/>
    <property type="evidence" value="ECO:0007669"/>
    <property type="project" value="UniProtKB-KW"/>
</dbReference>
<dbReference type="HOGENOM" id="CLU_030252_1_1_6"/>
<evidence type="ECO:0000256" key="4">
    <source>
        <dbReference type="ARBA" id="ARBA00023172"/>
    </source>
</evidence>
<feature type="domain" description="Tyr recombinase" evidence="5">
    <location>
        <begin position="157"/>
        <end position="357"/>
    </location>
</feature>
<organism evidence="6 7">
    <name type="scientific">Acinetobacter parvus NIPH 1103</name>
    <dbReference type="NCBI Taxonomy" id="1217671"/>
    <lineage>
        <taxon>Bacteria</taxon>
        <taxon>Pseudomonadati</taxon>
        <taxon>Pseudomonadota</taxon>
        <taxon>Gammaproteobacteria</taxon>
        <taxon>Moraxellales</taxon>
        <taxon>Moraxellaceae</taxon>
        <taxon>Acinetobacter</taxon>
    </lineage>
</organism>
<dbReference type="PANTHER" id="PTHR30349:SF64">
    <property type="entry name" value="PROPHAGE INTEGRASE INTD-RELATED"/>
    <property type="match status" value="1"/>
</dbReference>
<keyword evidence="2" id="KW-0229">DNA integration</keyword>
<comment type="caution">
    <text evidence="6">The sequence shown here is derived from an EMBL/GenBank/DDBJ whole genome shotgun (WGS) entry which is preliminary data.</text>
</comment>
<evidence type="ECO:0000259" key="5">
    <source>
        <dbReference type="PROSITE" id="PS51898"/>
    </source>
</evidence>
<dbReference type="GO" id="GO:0015074">
    <property type="term" value="P:DNA integration"/>
    <property type="evidence" value="ECO:0007669"/>
    <property type="project" value="UniProtKB-KW"/>
</dbReference>
<dbReference type="InterPro" id="IPR050090">
    <property type="entry name" value="Tyrosine_recombinase_XerCD"/>
</dbReference>
<proteinExistence type="inferred from homology"/>
<evidence type="ECO:0000313" key="6">
    <source>
        <dbReference type="EMBL" id="ENU33355.1"/>
    </source>
</evidence>
<dbReference type="EMBL" id="APOL01000025">
    <property type="protein sequence ID" value="ENU33355.1"/>
    <property type="molecule type" value="Genomic_DNA"/>
</dbReference>
<keyword evidence="3" id="KW-0238">DNA-binding</keyword>
<reference evidence="6 7" key="1">
    <citation type="submission" date="2013-02" db="EMBL/GenBank/DDBJ databases">
        <title>The Genome Sequence of Acinetobacter parvus NIPH 1103.</title>
        <authorList>
            <consortium name="The Broad Institute Genome Sequencing Platform"/>
            <consortium name="The Broad Institute Genome Sequencing Center for Infectious Disease"/>
            <person name="Cerqueira G."/>
            <person name="Feldgarden M."/>
            <person name="Courvalin P."/>
            <person name="Perichon B."/>
            <person name="Grillot-Courvalin C."/>
            <person name="Clermont D."/>
            <person name="Rocha E."/>
            <person name="Yoon E.-J."/>
            <person name="Nemec A."/>
            <person name="Walker B."/>
            <person name="Young S.K."/>
            <person name="Zeng Q."/>
            <person name="Gargeya S."/>
            <person name="Fitzgerald M."/>
            <person name="Haas B."/>
            <person name="Abouelleil A."/>
            <person name="Alvarado L."/>
            <person name="Arachchi H.M."/>
            <person name="Berlin A.M."/>
            <person name="Chapman S.B."/>
            <person name="Dewar J."/>
            <person name="Goldberg J."/>
            <person name="Griggs A."/>
            <person name="Gujja S."/>
            <person name="Hansen M."/>
            <person name="Howarth C."/>
            <person name="Imamovic A."/>
            <person name="Larimer J."/>
            <person name="McCowan C."/>
            <person name="Murphy C."/>
            <person name="Neiman D."/>
            <person name="Pearson M."/>
            <person name="Priest M."/>
            <person name="Roberts A."/>
            <person name="Saif S."/>
            <person name="Shea T."/>
            <person name="Sisk P."/>
            <person name="Sykes S."/>
            <person name="Wortman J."/>
            <person name="Nusbaum C."/>
            <person name="Birren B."/>
        </authorList>
    </citation>
    <scope>NUCLEOTIDE SEQUENCE [LARGE SCALE GENOMIC DNA]</scope>
    <source>
        <strain evidence="6 7">NIPH 1103</strain>
    </source>
</reference>
<keyword evidence="4" id="KW-0233">DNA recombination</keyword>
<accession>N8Q493</accession>
<evidence type="ECO:0000256" key="2">
    <source>
        <dbReference type="ARBA" id="ARBA00022908"/>
    </source>
</evidence>
<dbReference type="Gene3D" id="1.10.443.10">
    <property type="entry name" value="Intergrase catalytic core"/>
    <property type="match status" value="1"/>
</dbReference>
<gene>
    <name evidence="6" type="ORF">F989_01556</name>
</gene>
<evidence type="ECO:0000256" key="1">
    <source>
        <dbReference type="ARBA" id="ARBA00008857"/>
    </source>
</evidence>
<dbReference type="PANTHER" id="PTHR30349">
    <property type="entry name" value="PHAGE INTEGRASE-RELATED"/>
    <property type="match status" value="1"/>
</dbReference>
<evidence type="ECO:0000313" key="7">
    <source>
        <dbReference type="Proteomes" id="UP000018426"/>
    </source>
</evidence>
<dbReference type="Proteomes" id="UP000018426">
    <property type="component" value="Unassembled WGS sequence"/>
</dbReference>
<dbReference type="InterPro" id="IPR011010">
    <property type="entry name" value="DNA_brk_join_enz"/>
</dbReference>
<dbReference type="InterPro" id="IPR013762">
    <property type="entry name" value="Integrase-like_cat_sf"/>
</dbReference>
<dbReference type="InterPro" id="IPR010998">
    <property type="entry name" value="Integrase_recombinase_N"/>
</dbReference>
<dbReference type="Gene3D" id="1.10.150.130">
    <property type="match status" value="1"/>
</dbReference>
<dbReference type="RefSeq" id="WP_004678866.1">
    <property type="nucleotide sequence ID" value="NZ_KB849226.1"/>
</dbReference>
<dbReference type="InterPro" id="IPR002104">
    <property type="entry name" value="Integrase_catalytic"/>
</dbReference>
<dbReference type="PROSITE" id="PS51898">
    <property type="entry name" value="TYR_RECOMBINASE"/>
    <property type="match status" value="1"/>
</dbReference>
<protein>
    <recommendedName>
        <fullName evidence="5">Tyr recombinase domain-containing protein</fullName>
    </recommendedName>
</protein>
<comment type="similarity">
    <text evidence="1">Belongs to the 'phage' integrase family.</text>
</comment>
<dbReference type="AlphaFoldDB" id="N8Q493"/>
<evidence type="ECO:0000256" key="3">
    <source>
        <dbReference type="ARBA" id="ARBA00023125"/>
    </source>
</evidence>
<dbReference type="GO" id="GO:0006310">
    <property type="term" value="P:DNA recombination"/>
    <property type="evidence" value="ECO:0007669"/>
    <property type="project" value="UniProtKB-KW"/>
</dbReference>